<evidence type="ECO:0000313" key="11">
    <source>
        <dbReference type="Proteomes" id="UP000324233"/>
    </source>
</evidence>
<keyword evidence="4 9" id="KW-0812">Transmembrane</keyword>
<dbReference type="InterPro" id="IPR018584">
    <property type="entry name" value="GT87"/>
</dbReference>
<feature type="transmembrane region" description="Helical" evidence="9">
    <location>
        <begin position="411"/>
        <end position="427"/>
    </location>
</feature>
<comment type="subcellular location">
    <subcellularLocation>
        <location evidence="1">Cell membrane</location>
        <topology evidence="1">Multi-pass membrane protein</topology>
    </subcellularLocation>
</comment>
<dbReference type="AlphaFoldDB" id="A0A5B9WDS9"/>
<dbReference type="GO" id="GO:0016758">
    <property type="term" value="F:hexosyltransferase activity"/>
    <property type="evidence" value="ECO:0007669"/>
    <property type="project" value="InterPro"/>
</dbReference>
<proteinExistence type="inferred from homology"/>
<evidence type="ECO:0000256" key="2">
    <source>
        <dbReference type="ARBA" id="ARBA00022475"/>
    </source>
</evidence>
<feature type="transmembrane region" description="Helical" evidence="9">
    <location>
        <begin position="462"/>
        <end position="481"/>
    </location>
</feature>
<evidence type="ECO:0000256" key="4">
    <source>
        <dbReference type="ARBA" id="ARBA00022692"/>
    </source>
</evidence>
<comment type="similarity">
    <text evidence="7">Belongs to the glycosyltransferase 87 family.</text>
</comment>
<evidence type="ECO:0000256" key="8">
    <source>
        <dbReference type="SAM" id="MobiDB-lite"/>
    </source>
</evidence>
<evidence type="ECO:0000256" key="9">
    <source>
        <dbReference type="SAM" id="Phobius"/>
    </source>
</evidence>
<name>A0A5B9WDS9_9BACT</name>
<dbReference type="RefSeq" id="WP_168222237.1">
    <property type="nucleotide sequence ID" value="NZ_CP042997.1"/>
</dbReference>
<evidence type="ECO:0000256" key="3">
    <source>
        <dbReference type="ARBA" id="ARBA00022679"/>
    </source>
</evidence>
<sequence length="539" mass="58721">MTERQHQRPDRPADIRRDGTPATEDIAGETFPRTRWGLALLFALLCLVFSGIPLSTDLRNRPNKDYSLWYQVGEAVRRGIDVYPDPASGRLFPFMYPPSAAALLGYLSPLGKHGTTLVLVLGHSAAWLGAILLSVHLATGGRKGLWRQHPLLYLAPSLCIIALVHNTYLLGQPNLALLTLLLGAFACLRHRREGLAGLLVATAAAIKAFPILALGYLIYRRMWRASAATVLALAAWLLIVPLPFRTPSQAVRDVDVWARGMVFTYNARGIAQRPYRSFSYKNQSIMAMAHRLLRDVPADGEKAISRGVEAATAAAEAAGHPATPARSRKLALGPDGSFDLEAMLDAPADAPRWDEYGPEVEASLREAWRVNVASLDFRAVTVVTLGAMAGLSLFVLVVMPRRNDRTAETDAIEFALMTLLIVMFSPLSFNYAFVWLIYPLTVAVHLALDAPATGRRRTLERAWLAAALLAPATAVFTPLYAQAYGNLFVPALILVLGLGLRLRDIRRLPAVTPAPPRSIPARHDPAAAHRASPGAGDTR</sequence>
<feature type="region of interest" description="Disordered" evidence="8">
    <location>
        <begin position="1"/>
        <end position="26"/>
    </location>
</feature>
<keyword evidence="11" id="KW-1185">Reference proteome</keyword>
<feature type="transmembrane region" description="Helical" evidence="9">
    <location>
        <begin position="117"/>
        <end position="139"/>
    </location>
</feature>
<accession>A0A5B9WDS9</accession>
<evidence type="ECO:0000256" key="5">
    <source>
        <dbReference type="ARBA" id="ARBA00022989"/>
    </source>
</evidence>
<dbReference type="GO" id="GO:0005886">
    <property type="term" value="C:plasma membrane"/>
    <property type="evidence" value="ECO:0007669"/>
    <property type="project" value="UniProtKB-SubCell"/>
</dbReference>
<keyword evidence="5 9" id="KW-1133">Transmembrane helix</keyword>
<evidence type="ECO:0000256" key="1">
    <source>
        <dbReference type="ARBA" id="ARBA00004651"/>
    </source>
</evidence>
<evidence type="ECO:0008006" key="12">
    <source>
        <dbReference type="Google" id="ProtNLM"/>
    </source>
</evidence>
<keyword evidence="2" id="KW-1003">Cell membrane</keyword>
<dbReference type="EMBL" id="CP042997">
    <property type="protein sequence ID" value="QEH38677.1"/>
    <property type="molecule type" value="Genomic_DNA"/>
</dbReference>
<protein>
    <recommendedName>
        <fullName evidence="12">DUF2029 domain-containing protein</fullName>
    </recommendedName>
</protein>
<organism evidence="10 11">
    <name type="scientific">Aquisphaera giovannonii</name>
    <dbReference type="NCBI Taxonomy" id="406548"/>
    <lineage>
        <taxon>Bacteria</taxon>
        <taxon>Pseudomonadati</taxon>
        <taxon>Planctomycetota</taxon>
        <taxon>Planctomycetia</taxon>
        <taxon>Isosphaerales</taxon>
        <taxon>Isosphaeraceae</taxon>
        <taxon>Aquisphaera</taxon>
    </lineage>
</organism>
<evidence type="ECO:0000256" key="7">
    <source>
        <dbReference type="ARBA" id="ARBA00024033"/>
    </source>
</evidence>
<dbReference type="Proteomes" id="UP000324233">
    <property type="component" value="Chromosome"/>
</dbReference>
<feature type="compositionally biased region" description="Basic and acidic residues" evidence="8">
    <location>
        <begin position="1"/>
        <end position="19"/>
    </location>
</feature>
<gene>
    <name evidence="10" type="ORF">OJF2_72830</name>
</gene>
<feature type="transmembrane region" description="Helical" evidence="9">
    <location>
        <begin position="36"/>
        <end position="54"/>
    </location>
</feature>
<dbReference type="KEGG" id="agv:OJF2_72830"/>
<keyword evidence="3" id="KW-0808">Transferase</keyword>
<evidence type="ECO:0000256" key="6">
    <source>
        <dbReference type="ARBA" id="ARBA00023136"/>
    </source>
</evidence>
<feature type="transmembrane region" description="Helical" evidence="9">
    <location>
        <begin position="225"/>
        <end position="244"/>
    </location>
</feature>
<keyword evidence="6 9" id="KW-0472">Membrane</keyword>
<reference evidence="10 11" key="1">
    <citation type="submission" date="2019-08" db="EMBL/GenBank/DDBJ databases">
        <title>Deep-cultivation of Planctomycetes and their phenomic and genomic characterization uncovers novel biology.</title>
        <authorList>
            <person name="Wiegand S."/>
            <person name="Jogler M."/>
            <person name="Boedeker C."/>
            <person name="Pinto D."/>
            <person name="Vollmers J."/>
            <person name="Rivas-Marin E."/>
            <person name="Kohn T."/>
            <person name="Peeters S.H."/>
            <person name="Heuer A."/>
            <person name="Rast P."/>
            <person name="Oberbeckmann S."/>
            <person name="Bunk B."/>
            <person name="Jeske O."/>
            <person name="Meyerdierks A."/>
            <person name="Storesund J.E."/>
            <person name="Kallscheuer N."/>
            <person name="Luecker S."/>
            <person name="Lage O.M."/>
            <person name="Pohl T."/>
            <person name="Merkel B.J."/>
            <person name="Hornburger P."/>
            <person name="Mueller R.-W."/>
            <person name="Bruemmer F."/>
            <person name="Labrenz M."/>
            <person name="Spormann A.M."/>
            <person name="Op den Camp H."/>
            <person name="Overmann J."/>
            <person name="Amann R."/>
            <person name="Jetten M.S.M."/>
            <person name="Mascher T."/>
            <person name="Medema M.H."/>
            <person name="Devos D.P."/>
            <person name="Kaster A.-K."/>
            <person name="Ovreas L."/>
            <person name="Rohde M."/>
            <person name="Galperin M.Y."/>
            <person name="Jogler C."/>
        </authorList>
    </citation>
    <scope>NUCLEOTIDE SEQUENCE [LARGE SCALE GENOMIC DNA]</scope>
    <source>
        <strain evidence="10 11">OJF2</strain>
    </source>
</reference>
<feature type="transmembrane region" description="Helical" evidence="9">
    <location>
        <begin position="195"/>
        <end position="218"/>
    </location>
</feature>
<feature type="transmembrane region" description="Helical" evidence="9">
    <location>
        <begin position="151"/>
        <end position="171"/>
    </location>
</feature>
<feature type="region of interest" description="Disordered" evidence="8">
    <location>
        <begin position="514"/>
        <end position="539"/>
    </location>
</feature>
<feature type="transmembrane region" description="Helical" evidence="9">
    <location>
        <begin position="487"/>
        <end position="503"/>
    </location>
</feature>
<feature type="transmembrane region" description="Helical" evidence="9">
    <location>
        <begin position="377"/>
        <end position="399"/>
    </location>
</feature>
<evidence type="ECO:0000313" key="10">
    <source>
        <dbReference type="EMBL" id="QEH38677.1"/>
    </source>
</evidence>
<dbReference type="Pfam" id="PF09594">
    <property type="entry name" value="GT87"/>
    <property type="match status" value="1"/>
</dbReference>